<proteinExistence type="predicted"/>
<evidence type="ECO:0000256" key="1">
    <source>
        <dbReference type="SAM" id="MobiDB-lite"/>
    </source>
</evidence>
<evidence type="ECO:0000313" key="2">
    <source>
        <dbReference type="EMBL" id="GFQ95895.1"/>
    </source>
</evidence>
<evidence type="ECO:0000313" key="3">
    <source>
        <dbReference type="Proteomes" id="UP000887116"/>
    </source>
</evidence>
<reference evidence="2" key="1">
    <citation type="submission" date="2020-07" db="EMBL/GenBank/DDBJ databases">
        <title>Multicomponent nature underlies the extraordinary mechanical properties of spider dragline silk.</title>
        <authorList>
            <person name="Kono N."/>
            <person name="Nakamura H."/>
            <person name="Mori M."/>
            <person name="Yoshida Y."/>
            <person name="Ohtoshi R."/>
            <person name="Malay A.D."/>
            <person name="Moran D.A.P."/>
            <person name="Tomita M."/>
            <person name="Numata K."/>
            <person name="Arakawa K."/>
        </authorList>
    </citation>
    <scope>NUCLEOTIDE SEQUENCE</scope>
</reference>
<feature type="region of interest" description="Disordered" evidence="1">
    <location>
        <begin position="81"/>
        <end position="118"/>
    </location>
</feature>
<dbReference type="AlphaFoldDB" id="A0A8X6J836"/>
<name>A0A8X6J836_TRICU</name>
<comment type="caution">
    <text evidence="2">The sequence shown here is derived from an EMBL/GenBank/DDBJ whole genome shotgun (WGS) entry which is preliminary data.</text>
</comment>
<dbReference type="Proteomes" id="UP000887116">
    <property type="component" value="Unassembled WGS sequence"/>
</dbReference>
<accession>A0A8X6J836</accession>
<feature type="compositionally biased region" description="Basic residues" evidence="1">
    <location>
        <begin position="108"/>
        <end position="118"/>
    </location>
</feature>
<protein>
    <submittedName>
        <fullName evidence="2">Uncharacterized protein</fullName>
    </submittedName>
</protein>
<dbReference type="EMBL" id="BMAO01014588">
    <property type="protein sequence ID" value="GFQ95895.1"/>
    <property type="molecule type" value="Genomic_DNA"/>
</dbReference>
<sequence>MAERGHGAYIRGIWTECMKPDLYRKASVAWSYGGSQDLENGVLWSAFQVKKLEMGNNMEPCSKNVEETVEWGYKERIMEGKPNTGVLSNESHPTGDMSEAPRLLPRASLKRKNSKREI</sequence>
<keyword evidence="3" id="KW-1185">Reference proteome</keyword>
<organism evidence="2 3">
    <name type="scientific">Trichonephila clavata</name>
    <name type="common">Joro spider</name>
    <name type="synonym">Nephila clavata</name>
    <dbReference type="NCBI Taxonomy" id="2740835"/>
    <lineage>
        <taxon>Eukaryota</taxon>
        <taxon>Metazoa</taxon>
        <taxon>Ecdysozoa</taxon>
        <taxon>Arthropoda</taxon>
        <taxon>Chelicerata</taxon>
        <taxon>Arachnida</taxon>
        <taxon>Araneae</taxon>
        <taxon>Araneomorphae</taxon>
        <taxon>Entelegynae</taxon>
        <taxon>Araneoidea</taxon>
        <taxon>Nephilidae</taxon>
        <taxon>Trichonephila</taxon>
    </lineage>
</organism>
<gene>
    <name evidence="2" type="ORF">TNCT_378121</name>
</gene>